<dbReference type="GO" id="GO:0006355">
    <property type="term" value="P:regulation of DNA-templated transcription"/>
    <property type="evidence" value="ECO:0007669"/>
    <property type="project" value="TreeGrafter"/>
</dbReference>
<dbReference type="EMBL" id="SLZU01000062">
    <property type="protein sequence ID" value="TCS47373.1"/>
    <property type="molecule type" value="Genomic_DNA"/>
</dbReference>
<organism evidence="2 3">
    <name type="scientific">Primorskyibacter sedentarius</name>
    <dbReference type="NCBI Taxonomy" id="745311"/>
    <lineage>
        <taxon>Bacteria</taxon>
        <taxon>Pseudomonadati</taxon>
        <taxon>Pseudomonadota</taxon>
        <taxon>Alphaproteobacteria</taxon>
        <taxon>Rhodobacterales</taxon>
        <taxon>Roseobacteraceae</taxon>
        <taxon>Primorskyibacter</taxon>
    </lineage>
</organism>
<protein>
    <submittedName>
        <fullName evidence="2">DJ-1/PfpI family protein</fullName>
    </submittedName>
</protein>
<evidence type="ECO:0000313" key="2">
    <source>
        <dbReference type="EMBL" id="TCS47373.1"/>
    </source>
</evidence>
<dbReference type="CDD" id="cd03136">
    <property type="entry name" value="GATase1_AraC_ArgR_like"/>
    <property type="match status" value="1"/>
</dbReference>
<dbReference type="InterPro" id="IPR029062">
    <property type="entry name" value="Class_I_gatase-like"/>
</dbReference>
<name>A0A4V2UKX8_9RHOB</name>
<feature type="domain" description="DJ-1/PfpI" evidence="1">
    <location>
        <begin position="24"/>
        <end position="178"/>
    </location>
</feature>
<dbReference type="Gene3D" id="3.40.50.880">
    <property type="match status" value="1"/>
</dbReference>
<dbReference type="InterPro" id="IPR052158">
    <property type="entry name" value="INH-QAR"/>
</dbReference>
<gene>
    <name evidence="2" type="ORF">EDD52_1625</name>
</gene>
<evidence type="ECO:0000259" key="1">
    <source>
        <dbReference type="Pfam" id="PF01965"/>
    </source>
</evidence>
<dbReference type="Proteomes" id="UP000295696">
    <property type="component" value="Unassembled WGS sequence"/>
</dbReference>
<dbReference type="OrthoDB" id="9793400at2"/>
<comment type="caution">
    <text evidence="2">The sequence shown here is derived from an EMBL/GenBank/DDBJ whole genome shotgun (WGS) entry which is preliminary data.</text>
</comment>
<evidence type="ECO:0000313" key="3">
    <source>
        <dbReference type="Proteomes" id="UP000295696"/>
    </source>
</evidence>
<keyword evidence="3" id="KW-1185">Reference proteome</keyword>
<sequence length="212" mass="22780">MPPQPNNTLNLLVLVTPNFNMAATVGFIDPFRAANYLEGKARFQWQIASLNGGPCTASNGMTIDTASLAEVRDGHKDFVIVSSSWAPEAYNATPLHTSLWRWAGLGATLGGLDTGAFILAEAGLLRGRRATVHYEHIDAMKELYPNVEVSEELFVFDESRITCCGGAAAVDFALQIIKGIKGDALANAAARYVFHQTVRPLGSGPIDFVRAA</sequence>
<accession>A0A4V2UKX8</accession>
<dbReference type="RefSeq" id="WP_132249000.1">
    <property type="nucleotide sequence ID" value="NZ_SLZU01000062.1"/>
</dbReference>
<dbReference type="Pfam" id="PF01965">
    <property type="entry name" value="DJ-1_PfpI"/>
    <property type="match status" value="1"/>
</dbReference>
<proteinExistence type="predicted"/>
<dbReference type="AlphaFoldDB" id="A0A4V2UKX8"/>
<dbReference type="PANTHER" id="PTHR43130:SF3">
    <property type="entry name" value="HTH-TYPE TRANSCRIPTIONAL REGULATOR RV1931C"/>
    <property type="match status" value="1"/>
</dbReference>
<dbReference type="PANTHER" id="PTHR43130">
    <property type="entry name" value="ARAC-FAMILY TRANSCRIPTIONAL REGULATOR"/>
    <property type="match status" value="1"/>
</dbReference>
<dbReference type="InterPro" id="IPR002818">
    <property type="entry name" value="DJ-1/PfpI"/>
</dbReference>
<dbReference type="SUPFAM" id="SSF52317">
    <property type="entry name" value="Class I glutamine amidotransferase-like"/>
    <property type="match status" value="1"/>
</dbReference>
<reference evidence="2 3" key="1">
    <citation type="submission" date="2019-03" db="EMBL/GenBank/DDBJ databases">
        <title>Genomic Encyclopedia of Type Strains, Phase IV (KMG-IV): sequencing the most valuable type-strain genomes for metagenomic binning, comparative biology and taxonomic classification.</title>
        <authorList>
            <person name="Goeker M."/>
        </authorList>
    </citation>
    <scope>NUCLEOTIDE SEQUENCE [LARGE SCALE GENOMIC DNA]</scope>
    <source>
        <strain evidence="2 3">DSM 104836</strain>
    </source>
</reference>